<feature type="transmembrane region" description="Helical" evidence="12">
    <location>
        <begin position="101"/>
        <end position="121"/>
    </location>
</feature>
<dbReference type="GO" id="GO:0008076">
    <property type="term" value="C:voltage-gated potassium channel complex"/>
    <property type="evidence" value="ECO:0007669"/>
    <property type="project" value="InterPro"/>
</dbReference>
<feature type="transmembrane region" description="Helical" evidence="12">
    <location>
        <begin position="212"/>
        <end position="233"/>
    </location>
</feature>
<feature type="domain" description="Ion transport" evidence="13">
    <location>
        <begin position="26"/>
        <end position="243"/>
    </location>
</feature>
<keyword evidence="8 12" id="KW-1133">Transmembrane helix</keyword>
<keyword evidence="15" id="KW-1185">Reference proteome</keyword>
<evidence type="ECO:0000256" key="2">
    <source>
        <dbReference type="ARBA" id="ARBA00022448"/>
    </source>
</evidence>
<evidence type="ECO:0000256" key="7">
    <source>
        <dbReference type="ARBA" id="ARBA00022958"/>
    </source>
</evidence>
<evidence type="ECO:0000256" key="12">
    <source>
        <dbReference type="SAM" id="Phobius"/>
    </source>
</evidence>
<keyword evidence="11" id="KW-0407">Ion channel</keyword>
<comment type="caution">
    <text evidence="14">The sequence shown here is derived from an EMBL/GenBank/DDBJ whole genome shotgun (WGS) entry which is preliminary data.</text>
</comment>
<keyword evidence="7" id="KW-0630">Potassium</keyword>
<name>A0A7K0FZZ4_9SPHI</name>
<evidence type="ECO:0000256" key="1">
    <source>
        <dbReference type="ARBA" id="ARBA00004141"/>
    </source>
</evidence>
<feature type="transmembrane region" description="Helical" evidence="12">
    <location>
        <begin position="30"/>
        <end position="49"/>
    </location>
</feature>
<keyword evidence="3" id="KW-0633">Potassium transport</keyword>
<dbReference type="PANTHER" id="PTHR11537">
    <property type="entry name" value="VOLTAGE-GATED POTASSIUM CHANNEL"/>
    <property type="match status" value="1"/>
</dbReference>
<keyword evidence="5" id="KW-0631">Potassium channel</keyword>
<evidence type="ECO:0000256" key="3">
    <source>
        <dbReference type="ARBA" id="ARBA00022538"/>
    </source>
</evidence>
<dbReference type="InterPro" id="IPR005821">
    <property type="entry name" value="Ion_trans_dom"/>
</dbReference>
<dbReference type="Gene3D" id="1.20.120.350">
    <property type="entry name" value="Voltage-gated potassium channels. Chain C"/>
    <property type="match status" value="1"/>
</dbReference>
<organism evidence="14 15">
    <name type="scientific">Pedobacter petrophilus</name>
    <dbReference type="NCBI Taxonomy" id="1908241"/>
    <lineage>
        <taxon>Bacteria</taxon>
        <taxon>Pseudomonadati</taxon>
        <taxon>Bacteroidota</taxon>
        <taxon>Sphingobacteriia</taxon>
        <taxon>Sphingobacteriales</taxon>
        <taxon>Sphingobacteriaceae</taxon>
        <taxon>Pedobacter</taxon>
    </lineage>
</organism>
<feature type="transmembrane region" description="Helical" evidence="12">
    <location>
        <begin position="155"/>
        <end position="174"/>
    </location>
</feature>
<proteinExistence type="predicted"/>
<dbReference type="InterPro" id="IPR027359">
    <property type="entry name" value="Volt_channel_dom_sf"/>
</dbReference>
<dbReference type="PANTHER" id="PTHR11537:SF254">
    <property type="entry name" value="POTASSIUM VOLTAGE-GATED CHANNEL PROTEIN SHAB"/>
    <property type="match status" value="1"/>
</dbReference>
<keyword evidence="10 12" id="KW-0472">Membrane</keyword>
<dbReference type="SUPFAM" id="SSF81324">
    <property type="entry name" value="Voltage-gated potassium channels"/>
    <property type="match status" value="1"/>
</dbReference>
<dbReference type="PRINTS" id="PR00169">
    <property type="entry name" value="KCHANNEL"/>
</dbReference>
<keyword evidence="2" id="KW-0813">Transport</keyword>
<comment type="subcellular location">
    <subcellularLocation>
        <location evidence="1">Membrane</location>
        <topology evidence="1">Multi-pass membrane protein</topology>
    </subcellularLocation>
</comment>
<dbReference type="Proteomes" id="UP000487757">
    <property type="component" value="Unassembled WGS sequence"/>
</dbReference>
<evidence type="ECO:0000256" key="9">
    <source>
        <dbReference type="ARBA" id="ARBA00023065"/>
    </source>
</evidence>
<sequence>MKSDSNTDWQFKLHGIIYESNTPAGKAFDIGLLIAIFTSIIVVMLDSVVSIHAKYGQMFSTLEWVFTALFTVEYILRLVSIRKPFRFVWSPLGIIDLISLLPSYLSIFFIGAQSLLVFRALRLLRVFRIFKLGQFLTEINFLTHALKNSLRKISIFLLTVLTITVILGSIMYLVEKKENGFSNIPESIYWAIVTITTVGYGDISPITPMGKFVASVVMLIGYAIIAVPTGIITHDIALAARQKKELPESCPSCSREGHDSDALFCKFCGSSLYR</sequence>
<accession>A0A7K0FZZ4</accession>
<evidence type="ECO:0000256" key="8">
    <source>
        <dbReference type="ARBA" id="ARBA00022989"/>
    </source>
</evidence>
<keyword evidence="4 12" id="KW-0812">Transmembrane</keyword>
<dbReference type="Pfam" id="PF00520">
    <property type="entry name" value="Ion_trans"/>
    <property type="match status" value="1"/>
</dbReference>
<evidence type="ECO:0000256" key="10">
    <source>
        <dbReference type="ARBA" id="ARBA00023136"/>
    </source>
</evidence>
<feature type="transmembrane region" description="Helical" evidence="12">
    <location>
        <begin position="61"/>
        <end position="81"/>
    </location>
</feature>
<dbReference type="GO" id="GO:0001508">
    <property type="term" value="P:action potential"/>
    <property type="evidence" value="ECO:0007669"/>
    <property type="project" value="TreeGrafter"/>
</dbReference>
<evidence type="ECO:0000256" key="5">
    <source>
        <dbReference type="ARBA" id="ARBA00022826"/>
    </source>
</evidence>
<evidence type="ECO:0000259" key="13">
    <source>
        <dbReference type="Pfam" id="PF00520"/>
    </source>
</evidence>
<protein>
    <submittedName>
        <fullName evidence="14">Ion transporter</fullName>
    </submittedName>
</protein>
<keyword evidence="6" id="KW-0851">Voltage-gated channel</keyword>
<dbReference type="EMBL" id="WKKH01000020">
    <property type="protein sequence ID" value="MRX77095.1"/>
    <property type="molecule type" value="Genomic_DNA"/>
</dbReference>
<evidence type="ECO:0000313" key="14">
    <source>
        <dbReference type="EMBL" id="MRX77095.1"/>
    </source>
</evidence>
<dbReference type="GO" id="GO:0005249">
    <property type="term" value="F:voltage-gated potassium channel activity"/>
    <property type="evidence" value="ECO:0007669"/>
    <property type="project" value="InterPro"/>
</dbReference>
<reference evidence="14 15" key="1">
    <citation type="submission" date="2019-11" db="EMBL/GenBank/DDBJ databases">
        <title>Pedobacter petrophilus genome.</title>
        <authorList>
            <person name="Feldbauer M.J."/>
            <person name="Newman J.D."/>
        </authorList>
    </citation>
    <scope>NUCLEOTIDE SEQUENCE [LARGE SCALE GENOMIC DNA]</scope>
    <source>
        <strain evidence="14 15">LMG 29686</strain>
    </source>
</reference>
<evidence type="ECO:0000256" key="4">
    <source>
        <dbReference type="ARBA" id="ARBA00022692"/>
    </source>
</evidence>
<evidence type="ECO:0000256" key="6">
    <source>
        <dbReference type="ARBA" id="ARBA00022882"/>
    </source>
</evidence>
<keyword evidence="9" id="KW-0406">Ion transport</keyword>
<evidence type="ECO:0000313" key="15">
    <source>
        <dbReference type="Proteomes" id="UP000487757"/>
    </source>
</evidence>
<dbReference type="InterPro" id="IPR028325">
    <property type="entry name" value="VG_K_chnl"/>
</dbReference>
<dbReference type="AlphaFoldDB" id="A0A7K0FZZ4"/>
<dbReference type="Gene3D" id="1.10.287.70">
    <property type="match status" value="1"/>
</dbReference>
<gene>
    <name evidence="14" type="ORF">GJU39_13465</name>
</gene>
<evidence type="ECO:0000256" key="11">
    <source>
        <dbReference type="ARBA" id="ARBA00023303"/>
    </source>
</evidence>